<sequence>MAPTPAPTTPIRGVWSVPTGSAAVGWACAGPAPGVPIRQATAAGAGTAPDDPITWAERRGALDAAVRALRGLSSAIHQANGPELMEVMGVLDELTTLAAAGRYVVTAQAHERGEVAQSDAPSLPAWVRQHATSTRQGGCGTIAQAVLDLSRPVNTLLRDAVEDGTLTLPVARTVITEISRIESRLVDGARDTVLTAMIEMGHLHGSPGVRSVRPELLARHGIPGELDTEQDRLRRGRALSRPVVDDGLHEYRLVLDPEGAAVLEAAIEALSAPAPAHDPDTGTREPDLRTSDQRRADALLDLVRTAVAGMDTRAGRGAKATLLLTMSLQDLRTQTGAARTLGGLDTGTLLAPGTVRRLACDAEVIPVVLGSRSQVLDQGTAIRLFTPAMTRQLWLRDGGCTYPGCTAPARWTDAHHLIHWADGGPTDLSNAALLCARHHTIVHTRRLHGHLDTDPPDNGPPRVVWDLTPGSYDHALTILPRAG</sequence>
<dbReference type="InterPro" id="IPR003870">
    <property type="entry name" value="DUF222"/>
</dbReference>
<dbReference type="InterPro" id="IPR003615">
    <property type="entry name" value="HNH_nuc"/>
</dbReference>
<accession>A0A5P8FQT3</accession>
<protein>
    <submittedName>
        <fullName evidence="4">DUF222 domain-containing protein</fullName>
    </submittedName>
</protein>
<evidence type="ECO:0000259" key="3">
    <source>
        <dbReference type="SMART" id="SM00507"/>
    </source>
</evidence>
<name>A0A5P8FQT3_9MICO</name>
<dbReference type="Pfam" id="PF02720">
    <property type="entry name" value="DUF222"/>
    <property type="match status" value="1"/>
</dbReference>
<organism evidence="4 5">
    <name type="scientific">Janibacter melonis</name>
    <dbReference type="NCBI Taxonomy" id="262209"/>
    <lineage>
        <taxon>Bacteria</taxon>
        <taxon>Bacillati</taxon>
        <taxon>Actinomycetota</taxon>
        <taxon>Actinomycetes</taxon>
        <taxon>Micrococcales</taxon>
        <taxon>Intrasporangiaceae</taxon>
        <taxon>Janibacter</taxon>
    </lineage>
</organism>
<dbReference type="AlphaFoldDB" id="A0A5P8FQT3"/>
<feature type="domain" description="HNH nuclease" evidence="3">
    <location>
        <begin position="388"/>
        <end position="440"/>
    </location>
</feature>
<evidence type="ECO:0000313" key="4">
    <source>
        <dbReference type="EMBL" id="QFQ31132.2"/>
    </source>
</evidence>
<evidence type="ECO:0000256" key="1">
    <source>
        <dbReference type="ARBA" id="ARBA00023450"/>
    </source>
</evidence>
<dbReference type="GO" id="GO:0004519">
    <property type="term" value="F:endonuclease activity"/>
    <property type="evidence" value="ECO:0007669"/>
    <property type="project" value="InterPro"/>
</dbReference>
<feature type="region of interest" description="Disordered" evidence="2">
    <location>
        <begin position="271"/>
        <end position="290"/>
    </location>
</feature>
<dbReference type="Gene3D" id="1.10.30.50">
    <property type="match status" value="1"/>
</dbReference>
<dbReference type="GeneID" id="59162249"/>
<comment type="similarity">
    <text evidence="1">Belongs to the Rv1128c/1148c/1588c/1702c/1945/3466 family.</text>
</comment>
<dbReference type="KEGG" id="jme:EEW87_013755"/>
<evidence type="ECO:0000313" key="5">
    <source>
        <dbReference type="Proteomes" id="UP000271708"/>
    </source>
</evidence>
<dbReference type="EMBL" id="CP044548">
    <property type="protein sequence ID" value="QFQ31132.2"/>
    <property type="molecule type" value="Genomic_DNA"/>
</dbReference>
<reference evidence="4 5" key="1">
    <citation type="submission" date="2019-09" db="EMBL/GenBank/DDBJ databases">
        <title>Complete Genome Sequence of Janibacter melonis M714 with both human health impact and industrial applications.</title>
        <authorList>
            <person name="Jin M."/>
            <person name="Zhao Q.R."/>
        </authorList>
    </citation>
    <scope>NUCLEOTIDE SEQUENCE [LARGE SCALE GENOMIC DNA]</scope>
    <source>
        <strain evidence="4 5">M714</strain>
    </source>
</reference>
<dbReference type="GO" id="GO:0003676">
    <property type="term" value="F:nucleic acid binding"/>
    <property type="evidence" value="ECO:0007669"/>
    <property type="project" value="InterPro"/>
</dbReference>
<dbReference type="RefSeq" id="WP_163562422.1">
    <property type="nucleotide sequence ID" value="NZ_CP044548.2"/>
</dbReference>
<dbReference type="GO" id="GO:0008270">
    <property type="term" value="F:zinc ion binding"/>
    <property type="evidence" value="ECO:0007669"/>
    <property type="project" value="InterPro"/>
</dbReference>
<dbReference type="CDD" id="cd00085">
    <property type="entry name" value="HNHc"/>
    <property type="match status" value="1"/>
</dbReference>
<dbReference type="SMART" id="SM00507">
    <property type="entry name" value="HNHc"/>
    <property type="match status" value="1"/>
</dbReference>
<proteinExistence type="inferred from homology"/>
<evidence type="ECO:0000256" key="2">
    <source>
        <dbReference type="SAM" id="MobiDB-lite"/>
    </source>
</evidence>
<dbReference type="Proteomes" id="UP000271708">
    <property type="component" value="Chromosome"/>
</dbReference>
<gene>
    <name evidence="4" type="ORF">EEW87_013755</name>
</gene>
<feature type="compositionally biased region" description="Basic and acidic residues" evidence="2">
    <location>
        <begin position="277"/>
        <end position="290"/>
    </location>
</feature>
<dbReference type="InterPro" id="IPR002711">
    <property type="entry name" value="HNH"/>
</dbReference>
<dbReference type="Pfam" id="PF01844">
    <property type="entry name" value="HNH"/>
    <property type="match status" value="1"/>
</dbReference>